<dbReference type="Gene3D" id="1.10.8.730">
    <property type="match status" value="1"/>
</dbReference>
<dbReference type="EMBL" id="QIBZ01000005">
    <property type="protein sequence ID" value="RNM35865.1"/>
    <property type="molecule type" value="Genomic_DNA"/>
</dbReference>
<accession>A0A3N0IFQ2</accession>
<dbReference type="NCBIfam" id="NF045971">
    <property type="entry name" value="conju_CD1110"/>
    <property type="match status" value="1"/>
</dbReference>
<dbReference type="PANTHER" id="PTHR30121">
    <property type="entry name" value="UNCHARACTERIZED PROTEIN YJGR-RELATED"/>
    <property type="match status" value="1"/>
</dbReference>
<proteinExistence type="predicted"/>
<feature type="compositionally biased region" description="Basic and acidic residues" evidence="1">
    <location>
        <begin position="10"/>
        <end position="19"/>
    </location>
</feature>
<dbReference type="InterPro" id="IPR027417">
    <property type="entry name" value="P-loop_NTPase"/>
</dbReference>
<dbReference type="InterPro" id="IPR051162">
    <property type="entry name" value="T4SS_component"/>
</dbReference>
<comment type="caution">
    <text evidence="2">The sequence shown here is derived from an EMBL/GenBank/DDBJ whole genome shotgun (WGS) entry which is preliminary data.</text>
</comment>
<gene>
    <name evidence="2" type="ORF">DMP05_04125</name>
</gene>
<name>A0A3N0IFQ2_9ACTN</name>
<dbReference type="AlphaFoldDB" id="A0A3N0IFQ2"/>
<dbReference type="SUPFAM" id="SSF52540">
    <property type="entry name" value="P-loop containing nucleoside triphosphate hydrolases"/>
    <property type="match status" value="1"/>
</dbReference>
<evidence type="ECO:0000313" key="3">
    <source>
        <dbReference type="Proteomes" id="UP000271472"/>
    </source>
</evidence>
<dbReference type="Proteomes" id="UP000271472">
    <property type="component" value="Unassembled WGS sequence"/>
</dbReference>
<organism evidence="2 3">
    <name type="scientific">Slackia isoflavoniconvertens</name>
    <dbReference type="NCBI Taxonomy" id="572010"/>
    <lineage>
        <taxon>Bacteria</taxon>
        <taxon>Bacillati</taxon>
        <taxon>Actinomycetota</taxon>
        <taxon>Coriobacteriia</taxon>
        <taxon>Eggerthellales</taxon>
        <taxon>Eggerthellaceae</taxon>
        <taxon>Slackia</taxon>
    </lineage>
</organism>
<sequence>MSLLKKRRKGVEGAPEKKKEKQKRQKGTIDLCGYELMLENGVAQVAPGLFSQMVQFGDITYQCARKDTRENIYSTMSALYNYFNPDTSVQVTITNEPVPAEEIGNRTFFPKSDPCLDDYVEEYNRILNDKMREGVSNLKRQRYLTFTTKADDIDSAIPKLARMRNDCTQALARIKSKSEPVKGAERLRIARGLLSPLSPFDFDWDNLSQCPTARSLDFVAPMSVDFKPNGRNDAFRADDAWCCVMAIRSFGSILMDDCLASIVDLPIPLSVSLHLRPIPQDKAIDMVQGKIDWMDMEERGQKSRAANKGIILTQTSTALRYSRADAEELLDFLRNKNERLFEYAGYVFTYAASEEELDEQIDRIISTARGSALTVEKLYYRQEEGWGSVLPFATNKCDVTRLLTSGQIAMQMPFASLEINQPGGIYLGQSKITNTLAILDRLSLPSPMGFDFGTPGTGKSNAQKSVWLQVRMLYGDKAQGIWIDPTGEGRPVAEAGGGVSIRLAADSGQFMNPFDTKDVESLNEPLQKAFKVDAFLALSASMMAEGNQGLTQAERSIIARCVEEAYRRAGDEGTPVLEDFYDLLLEQPEAAARDIALRYERHVKGSFSFFNRRSNVALDAPMVNIDLHDLNSDMKVFGMLTALEQVRNRMYQNFAEKRTTWLFIDEVQSLFKHPAVIAYFESFWAEGRKFGLVATGLSQNASFMLGSDIGSTMILNSDYLMLHKQSTVDRDLWAETLNLSDEEVRYIDDGIKPGDGLLVAGGARMPIANELPKGRIYDLLTTKPSEVNALGGGGRSAR</sequence>
<dbReference type="OrthoDB" id="9804380at2"/>
<protein>
    <submittedName>
        <fullName evidence="2">Conjugal transfer protein TraC</fullName>
    </submittedName>
</protein>
<dbReference type="PANTHER" id="PTHR30121:SF6">
    <property type="entry name" value="SLR6007 PROTEIN"/>
    <property type="match status" value="1"/>
</dbReference>
<feature type="region of interest" description="Disordered" evidence="1">
    <location>
        <begin position="1"/>
        <end position="24"/>
    </location>
</feature>
<evidence type="ECO:0000256" key="1">
    <source>
        <dbReference type="SAM" id="MobiDB-lite"/>
    </source>
</evidence>
<keyword evidence="3" id="KW-1185">Reference proteome</keyword>
<dbReference type="RefSeq" id="WP_123219282.1">
    <property type="nucleotide sequence ID" value="NZ_JACHYQ010000001.1"/>
</dbReference>
<evidence type="ECO:0000313" key="2">
    <source>
        <dbReference type="EMBL" id="RNM35865.1"/>
    </source>
</evidence>
<dbReference type="GeneID" id="98662276"/>
<reference evidence="3" key="1">
    <citation type="submission" date="2018-05" db="EMBL/GenBank/DDBJ databases">
        <title>Genome Sequencing of selected type strains of the family Eggerthellaceae.</title>
        <authorList>
            <person name="Danylec N."/>
            <person name="Stoll D.A."/>
            <person name="Doetsch A."/>
            <person name="Huch M."/>
        </authorList>
    </citation>
    <scope>NUCLEOTIDE SEQUENCE [LARGE SCALE GENOMIC DNA]</scope>
    <source>
        <strain evidence="3">DSM 22006</strain>
    </source>
</reference>
<dbReference type="Gene3D" id="3.40.50.300">
    <property type="entry name" value="P-loop containing nucleotide triphosphate hydrolases"/>
    <property type="match status" value="1"/>
</dbReference>